<organism evidence="1 2">
    <name type="scientific">Solanum pinnatisectum</name>
    <name type="common">tansyleaf nightshade</name>
    <dbReference type="NCBI Taxonomy" id="50273"/>
    <lineage>
        <taxon>Eukaryota</taxon>
        <taxon>Viridiplantae</taxon>
        <taxon>Streptophyta</taxon>
        <taxon>Embryophyta</taxon>
        <taxon>Tracheophyta</taxon>
        <taxon>Spermatophyta</taxon>
        <taxon>Magnoliopsida</taxon>
        <taxon>eudicotyledons</taxon>
        <taxon>Gunneridae</taxon>
        <taxon>Pentapetalae</taxon>
        <taxon>asterids</taxon>
        <taxon>lamiids</taxon>
        <taxon>Solanales</taxon>
        <taxon>Solanaceae</taxon>
        <taxon>Solanoideae</taxon>
        <taxon>Solaneae</taxon>
        <taxon>Solanum</taxon>
    </lineage>
</organism>
<reference evidence="1 2" key="1">
    <citation type="submission" date="2023-10" db="EMBL/GenBank/DDBJ databases">
        <title>Genome-Wide Identification Analysis in wild type Solanum Pinnatisectum Reveals Some Genes Defensing Phytophthora Infestans.</title>
        <authorList>
            <person name="Sun C."/>
        </authorList>
    </citation>
    <scope>NUCLEOTIDE SEQUENCE [LARGE SCALE GENOMIC DNA]</scope>
    <source>
        <strain evidence="1">LQN</strain>
        <tissue evidence="1">Leaf</tissue>
    </source>
</reference>
<comment type="caution">
    <text evidence="1">The sequence shown here is derived from an EMBL/GenBank/DDBJ whole genome shotgun (WGS) entry which is preliminary data.</text>
</comment>
<proteinExistence type="predicted"/>
<evidence type="ECO:0000313" key="2">
    <source>
        <dbReference type="Proteomes" id="UP001311915"/>
    </source>
</evidence>
<name>A0AAV9KCK5_9SOLN</name>
<sequence length="105" mass="11916">MEGIIYESSSLYSCLVSAITSQLKIDVNINDREIKYIVSDRCPPVSIHNDVSVQIFLDQKKANVDFFTKYSLCITLKNTTMDNQDSVVVVDWRHSDVSRPLTLEG</sequence>
<protein>
    <submittedName>
        <fullName evidence="1">Uncharacterized protein</fullName>
    </submittedName>
</protein>
<dbReference type="Proteomes" id="UP001311915">
    <property type="component" value="Unassembled WGS sequence"/>
</dbReference>
<accession>A0AAV9KCK5</accession>
<keyword evidence="2" id="KW-1185">Reference proteome</keyword>
<dbReference type="EMBL" id="JAWPEI010000011">
    <property type="protein sequence ID" value="KAK4710314.1"/>
    <property type="molecule type" value="Genomic_DNA"/>
</dbReference>
<gene>
    <name evidence="1" type="ORF">R3W88_004827</name>
</gene>
<evidence type="ECO:0000313" key="1">
    <source>
        <dbReference type="EMBL" id="KAK4710314.1"/>
    </source>
</evidence>
<dbReference type="AlphaFoldDB" id="A0AAV9KCK5"/>